<organism evidence="2 3">
    <name type="scientific">Anaeramoeba ignava</name>
    <name type="common">Anaerobic marine amoeba</name>
    <dbReference type="NCBI Taxonomy" id="1746090"/>
    <lineage>
        <taxon>Eukaryota</taxon>
        <taxon>Metamonada</taxon>
        <taxon>Anaeramoebidae</taxon>
        <taxon>Anaeramoeba</taxon>
    </lineage>
</organism>
<keyword evidence="1" id="KW-0472">Membrane</keyword>
<evidence type="ECO:0000256" key="1">
    <source>
        <dbReference type="SAM" id="Phobius"/>
    </source>
</evidence>
<sequence length="193" mass="22329">MEEEKKKKKIKILSIVIRVMLVIDLILTLTLILVKDKRREDETGFSQYNFEVVTDDDFFYLQLVVAVFDAVAGLLALLLFLAGLRGHRMHYYVSTVFLKSFEIFLAIIGLPHPDSTRLGFLIVLIFFRIAEIIVLLIFNGIIYQQMDNRVDVEKSVLDSVNKSRKVEALEQGITQTQNFHMISKVRSHYFSKV</sequence>
<proteinExistence type="predicted"/>
<accession>A0A9Q0LDY8</accession>
<keyword evidence="3" id="KW-1185">Reference proteome</keyword>
<feature type="transmembrane region" description="Helical" evidence="1">
    <location>
        <begin position="118"/>
        <end position="138"/>
    </location>
</feature>
<gene>
    <name evidence="2" type="ORF">M0811_01934</name>
</gene>
<feature type="transmembrane region" description="Helical" evidence="1">
    <location>
        <begin position="12"/>
        <end position="34"/>
    </location>
</feature>
<keyword evidence="1" id="KW-1133">Transmembrane helix</keyword>
<comment type="caution">
    <text evidence="2">The sequence shown here is derived from an EMBL/GenBank/DDBJ whole genome shotgun (WGS) entry which is preliminary data.</text>
</comment>
<feature type="transmembrane region" description="Helical" evidence="1">
    <location>
        <begin position="59"/>
        <end position="84"/>
    </location>
</feature>
<name>A0A9Q0LDY8_ANAIG</name>
<evidence type="ECO:0000313" key="3">
    <source>
        <dbReference type="Proteomes" id="UP001149090"/>
    </source>
</evidence>
<feature type="transmembrane region" description="Helical" evidence="1">
    <location>
        <begin position="91"/>
        <end position="112"/>
    </location>
</feature>
<dbReference type="EMBL" id="JAPDFW010000092">
    <property type="protein sequence ID" value="KAJ5070953.1"/>
    <property type="molecule type" value="Genomic_DNA"/>
</dbReference>
<dbReference type="AlphaFoldDB" id="A0A9Q0LDY8"/>
<dbReference type="Proteomes" id="UP001149090">
    <property type="component" value="Unassembled WGS sequence"/>
</dbReference>
<keyword evidence="1" id="KW-0812">Transmembrane</keyword>
<evidence type="ECO:0000313" key="2">
    <source>
        <dbReference type="EMBL" id="KAJ5070953.1"/>
    </source>
</evidence>
<protein>
    <submittedName>
        <fullName evidence="2">Uncharacterized protein</fullName>
    </submittedName>
</protein>
<reference evidence="2" key="1">
    <citation type="submission" date="2022-10" db="EMBL/GenBank/DDBJ databases">
        <title>Novel sulphate-reducing endosymbionts in the free-living metamonad Anaeramoeba.</title>
        <authorList>
            <person name="Jerlstrom-Hultqvist J."/>
            <person name="Cepicka I."/>
            <person name="Gallot-Lavallee L."/>
            <person name="Salas-Leiva D."/>
            <person name="Curtis B.A."/>
            <person name="Zahonova K."/>
            <person name="Pipaliya S."/>
            <person name="Dacks J."/>
            <person name="Roger A.J."/>
        </authorList>
    </citation>
    <scope>NUCLEOTIDE SEQUENCE</scope>
    <source>
        <strain evidence="2">BMAN</strain>
    </source>
</reference>